<sequence length="170" mass="19801">MKKIVTLFAFVSFFALTSCTTTEEYYDGEDYDTIGTTYENQIGYNFSSSNDYSFGFNFPQRLVESDVVLVYRYDGEDNSGRPVWQALPETYYFDNGTRDFSFKYIFTRDYVDIYLDGNDRSTISADYRLNQYFRIVVVPADFAISMDTSNYNEVVNALKLSENQVQKVKL</sequence>
<dbReference type="Proteomes" id="UP000658793">
    <property type="component" value="Unassembled WGS sequence"/>
</dbReference>
<gene>
    <name evidence="2" type="ORF">GCM10008015_31470</name>
</gene>
<evidence type="ECO:0008006" key="4">
    <source>
        <dbReference type="Google" id="ProtNLM"/>
    </source>
</evidence>
<keyword evidence="1" id="KW-0732">Signal</keyword>
<evidence type="ECO:0000313" key="3">
    <source>
        <dbReference type="Proteomes" id="UP000658793"/>
    </source>
</evidence>
<feature type="chain" id="PRO_5045356665" description="Lipoprotein" evidence="1">
    <location>
        <begin position="18"/>
        <end position="170"/>
    </location>
</feature>
<protein>
    <recommendedName>
        <fullName evidence="4">Lipoprotein</fullName>
    </recommendedName>
</protein>
<evidence type="ECO:0000256" key="1">
    <source>
        <dbReference type="SAM" id="SignalP"/>
    </source>
</evidence>
<dbReference type="PROSITE" id="PS51257">
    <property type="entry name" value="PROKAR_LIPOPROTEIN"/>
    <property type="match status" value="1"/>
</dbReference>
<proteinExistence type="predicted"/>
<dbReference type="RefSeq" id="WP_188495774.1">
    <property type="nucleotide sequence ID" value="NZ_BMGA01000013.1"/>
</dbReference>
<feature type="signal peptide" evidence="1">
    <location>
        <begin position="1"/>
        <end position="17"/>
    </location>
</feature>
<comment type="caution">
    <text evidence="2">The sequence shown here is derived from an EMBL/GenBank/DDBJ whole genome shotgun (WGS) entry which is preliminary data.</text>
</comment>
<name>A0ABQ1HTT7_9FLAO</name>
<reference evidence="3" key="1">
    <citation type="journal article" date="2019" name="Int. J. Syst. Evol. Microbiol.">
        <title>The Global Catalogue of Microorganisms (GCM) 10K type strain sequencing project: providing services to taxonomists for standard genome sequencing and annotation.</title>
        <authorList>
            <consortium name="The Broad Institute Genomics Platform"/>
            <consortium name="The Broad Institute Genome Sequencing Center for Infectious Disease"/>
            <person name="Wu L."/>
            <person name="Ma J."/>
        </authorList>
    </citation>
    <scope>NUCLEOTIDE SEQUENCE [LARGE SCALE GENOMIC DNA]</scope>
    <source>
        <strain evidence="3">CGMCC 1.12811</strain>
    </source>
</reference>
<dbReference type="EMBL" id="BMGA01000013">
    <property type="protein sequence ID" value="GGA88599.1"/>
    <property type="molecule type" value="Genomic_DNA"/>
</dbReference>
<evidence type="ECO:0000313" key="2">
    <source>
        <dbReference type="EMBL" id="GGA88599.1"/>
    </source>
</evidence>
<organism evidence="2 3">
    <name type="scientific">Flavobacterium palustre</name>
    <dbReference type="NCBI Taxonomy" id="1476463"/>
    <lineage>
        <taxon>Bacteria</taxon>
        <taxon>Pseudomonadati</taxon>
        <taxon>Bacteroidota</taxon>
        <taxon>Flavobacteriia</taxon>
        <taxon>Flavobacteriales</taxon>
        <taxon>Flavobacteriaceae</taxon>
        <taxon>Flavobacterium</taxon>
    </lineage>
</organism>
<keyword evidence="3" id="KW-1185">Reference proteome</keyword>
<accession>A0ABQ1HTT7</accession>